<dbReference type="CDD" id="cd02316">
    <property type="entry name" value="VcASADH2_like_N"/>
    <property type="match status" value="1"/>
</dbReference>
<comment type="caution">
    <text evidence="15">Lacks conserved residue(s) required for the propagation of feature annotation.</text>
</comment>
<evidence type="ECO:0000256" key="9">
    <source>
        <dbReference type="ARBA" id="ARBA00022857"/>
    </source>
</evidence>
<feature type="binding site" evidence="15">
    <location>
        <position position="312"/>
    </location>
    <ligand>
        <name>NADP(+)</name>
        <dbReference type="ChEBI" id="CHEBI:58349"/>
    </ligand>
</feature>
<feature type="active site" description="Acyl-thioester intermediate" evidence="15">
    <location>
        <position position="127"/>
    </location>
</feature>
<dbReference type="Gene3D" id="3.30.360.10">
    <property type="entry name" value="Dihydrodipicolinate Reductase, domain 2"/>
    <property type="match status" value="1"/>
</dbReference>
<dbReference type="SUPFAM" id="SSF55347">
    <property type="entry name" value="Glyceraldehyde-3-phosphate dehydrogenase-like, C-terminal domain"/>
    <property type="match status" value="1"/>
</dbReference>
<comment type="pathway">
    <text evidence="2 15">Amino-acid biosynthesis; L-lysine biosynthesis via DAP pathway; (S)-tetrahydrodipicolinate from L-aspartate: step 2/4.</text>
</comment>
<protein>
    <recommendedName>
        <fullName evidence="6 15">Aspartate-semialdehyde dehydrogenase</fullName>
        <shortName evidence="15">ASA dehydrogenase</shortName>
        <shortName evidence="15">ASADH</shortName>
        <ecNumber evidence="6 15">1.2.1.11</ecNumber>
    </recommendedName>
    <alternativeName>
        <fullName evidence="15">Aspartate-beta-semialdehyde dehydrogenase</fullName>
    </alternativeName>
</protein>
<dbReference type="HAMAP" id="MF_02121">
    <property type="entry name" value="ASADH"/>
    <property type="match status" value="1"/>
</dbReference>
<keyword evidence="7 15" id="KW-0028">Amino-acid biosynthesis</keyword>
<keyword evidence="11 15" id="KW-0560">Oxidoreductase</keyword>
<feature type="binding site" evidence="15">
    <location>
        <begin position="157"/>
        <end position="158"/>
    </location>
    <ligand>
        <name>NADP(+)</name>
        <dbReference type="ChEBI" id="CHEBI:58349"/>
    </ligand>
</feature>
<feature type="binding site" evidence="15">
    <location>
        <position position="154"/>
    </location>
    <ligand>
        <name>substrate</name>
    </ligand>
</feature>
<evidence type="ECO:0000256" key="15">
    <source>
        <dbReference type="HAMAP-Rule" id="MF_02121"/>
    </source>
</evidence>
<dbReference type="PANTHER" id="PTHR46278">
    <property type="entry name" value="DEHYDROGENASE, PUTATIVE-RELATED"/>
    <property type="match status" value="1"/>
</dbReference>
<evidence type="ECO:0000313" key="18">
    <source>
        <dbReference type="Proteomes" id="UP000325292"/>
    </source>
</evidence>
<evidence type="ECO:0000256" key="2">
    <source>
        <dbReference type="ARBA" id="ARBA00005076"/>
    </source>
</evidence>
<keyword evidence="12 15" id="KW-0457">Lysine biosynthesis</keyword>
<dbReference type="NCBIfam" id="TIGR01296">
    <property type="entry name" value="asd_B"/>
    <property type="match status" value="1"/>
</dbReference>
<evidence type="ECO:0000256" key="13">
    <source>
        <dbReference type="ARBA" id="ARBA00023167"/>
    </source>
</evidence>
<comment type="pathway">
    <text evidence="3 15">Amino-acid biosynthesis; L-threonine biosynthesis; L-threonine from L-aspartate: step 2/5.</text>
</comment>
<evidence type="ECO:0000256" key="11">
    <source>
        <dbReference type="ARBA" id="ARBA00023002"/>
    </source>
</evidence>
<dbReference type="NCBIfam" id="NF011456">
    <property type="entry name" value="PRK14874.1"/>
    <property type="match status" value="1"/>
</dbReference>
<evidence type="ECO:0000313" key="17">
    <source>
        <dbReference type="EMBL" id="AUW93719.1"/>
    </source>
</evidence>
<comment type="function">
    <text evidence="15">Catalyzes the NADPH-dependent formation of L-aspartate-semialdehyde (L-ASA) by the reductive dephosphorylation of L-aspartyl-4-phosphate.</text>
</comment>
<dbReference type="EMBL" id="CP019454">
    <property type="protein sequence ID" value="AUW93719.1"/>
    <property type="molecule type" value="Genomic_DNA"/>
</dbReference>
<dbReference type="CDD" id="cd18131">
    <property type="entry name" value="ASADH_C_bac_euk_like"/>
    <property type="match status" value="1"/>
</dbReference>
<dbReference type="InterPro" id="IPR012080">
    <property type="entry name" value="Asp_semialdehyde_DH"/>
</dbReference>
<feature type="binding site" evidence="15">
    <location>
        <position position="99"/>
    </location>
    <ligand>
        <name>phosphate</name>
        <dbReference type="ChEBI" id="CHEBI:43474"/>
    </ligand>
</feature>
<evidence type="ECO:0000256" key="8">
    <source>
        <dbReference type="ARBA" id="ARBA00022697"/>
    </source>
</evidence>
<dbReference type="PIRSF" id="PIRSF000148">
    <property type="entry name" value="ASA_dh"/>
    <property type="match status" value="1"/>
</dbReference>
<comment type="similarity">
    <text evidence="4 15">Belongs to the aspartate-semialdehyde dehydrogenase family.</text>
</comment>
<feature type="binding site" evidence="15">
    <location>
        <position position="232"/>
    </location>
    <ligand>
        <name>substrate</name>
    </ligand>
</feature>
<dbReference type="SMART" id="SM00859">
    <property type="entry name" value="Semialdhyde_dh"/>
    <property type="match status" value="1"/>
</dbReference>
<evidence type="ECO:0000256" key="4">
    <source>
        <dbReference type="ARBA" id="ARBA00010584"/>
    </source>
</evidence>
<dbReference type="Pfam" id="PF02774">
    <property type="entry name" value="Semialdhyde_dhC"/>
    <property type="match status" value="1"/>
</dbReference>
<keyword evidence="8 15" id="KW-0791">Threonine biosynthesis</keyword>
<dbReference type="PANTHER" id="PTHR46278:SF2">
    <property type="entry name" value="ASPARTATE-SEMIALDEHYDE DEHYDROGENASE"/>
    <property type="match status" value="1"/>
</dbReference>
<sequence length="333" mass="36737">MNALRIAVVGATGLVGQKILEILEERNTPVRSLVALATEGHGRFIEFRGQQVPVQSVDAAHWDEIDVAFFAATNDVSRHYAPLATAHGVTVIDKSSYFRMDPTVPLVVPEVNAEVIGDARLIASPNCSTIQMVVALEPLRQRYGLRRVIVSTYQAVSGTGREAMETLRHEAAQTLAQEPVTPSTYPTPIAFNVLPYCDKFGDLDYTGEEWKLTRETQKIFRLELPVSATAVRVPVAVSHAEAVYVELERPFEVDEVRTLLREAPGIRVVDDPEHGIVPTPLEAAGQDLVFVGRIRRDPFIAQGLHLFVVADNLRKGAATNAVQIVETLEERWS</sequence>
<dbReference type="Gene3D" id="3.40.50.720">
    <property type="entry name" value="NAD(P)-binding Rossmann-like Domain"/>
    <property type="match status" value="1"/>
</dbReference>
<dbReference type="InterPro" id="IPR000534">
    <property type="entry name" value="Semialdehyde_DH_NAD-bd"/>
</dbReference>
<dbReference type="InterPro" id="IPR036291">
    <property type="entry name" value="NAD(P)-bd_dom_sf"/>
</dbReference>
<evidence type="ECO:0000256" key="5">
    <source>
        <dbReference type="ARBA" id="ARBA00011738"/>
    </source>
</evidence>
<evidence type="ECO:0000256" key="6">
    <source>
        <dbReference type="ARBA" id="ARBA00013120"/>
    </source>
</evidence>
<keyword evidence="10 15" id="KW-0220">Diaminopimelate biosynthesis</keyword>
<organism evidence="17 18">
    <name type="scientific">Sulfobacillus thermotolerans</name>
    <dbReference type="NCBI Taxonomy" id="338644"/>
    <lineage>
        <taxon>Bacteria</taxon>
        <taxon>Bacillati</taxon>
        <taxon>Bacillota</taxon>
        <taxon>Clostridia</taxon>
        <taxon>Eubacteriales</taxon>
        <taxon>Clostridiales Family XVII. Incertae Sedis</taxon>
        <taxon>Sulfobacillus</taxon>
    </lineage>
</organism>
<keyword evidence="18" id="KW-1185">Reference proteome</keyword>
<comment type="pathway">
    <text evidence="1 15">Amino-acid biosynthesis; L-methionine biosynthesis via de novo pathway; L-homoserine from L-aspartate: step 2/3.</text>
</comment>
<evidence type="ECO:0000256" key="1">
    <source>
        <dbReference type="ARBA" id="ARBA00005021"/>
    </source>
</evidence>
<evidence type="ECO:0000256" key="14">
    <source>
        <dbReference type="ARBA" id="ARBA00047891"/>
    </source>
</evidence>
<keyword evidence="9 15" id="KW-0521">NADP</keyword>
<dbReference type="InterPro" id="IPR012280">
    <property type="entry name" value="Semialdhyde_DH_dimer_dom"/>
</dbReference>
<evidence type="ECO:0000256" key="10">
    <source>
        <dbReference type="ARBA" id="ARBA00022915"/>
    </source>
</evidence>
<evidence type="ECO:0000256" key="7">
    <source>
        <dbReference type="ARBA" id="ARBA00022605"/>
    </source>
</evidence>
<evidence type="ECO:0000259" key="16">
    <source>
        <dbReference type="SMART" id="SM00859"/>
    </source>
</evidence>
<dbReference type="Pfam" id="PF01118">
    <property type="entry name" value="Semialdhyde_dh"/>
    <property type="match status" value="1"/>
</dbReference>
<dbReference type="SUPFAM" id="SSF51735">
    <property type="entry name" value="NAD(P)-binding Rossmann-fold domains"/>
    <property type="match status" value="1"/>
</dbReference>
<keyword evidence="13 15" id="KW-0486">Methionine biosynthesis</keyword>
<feature type="binding site" evidence="15">
    <location>
        <begin position="12"/>
        <end position="15"/>
    </location>
    <ligand>
        <name>NADP(+)</name>
        <dbReference type="ChEBI" id="CHEBI:58349"/>
    </ligand>
</feature>
<evidence type="ECO:0000256" key="3">
    <source>
        <dbReference type="ARBA" id="ARBA00005097"/>
    </source>
</evidence>
<dbReference type="InterPro" id="IPR005986">
    <property type="entry name" value="Asp_semialdehyde_DH_beta"/>
</dbReference>
<comment type="subunit">
    <text evidence="5 15">Homodimer.</text>
</comment>
<feature type="active site" description="Proton acceptor" evidence="15">
    <location>
        <position position="239"/>
    </location>
</feature>
<name>A0ABN5GZZ1_9FIRM</name>
<accession>A0ABN5GZZ1</accession>
<comment type="catalytic activity">
    <reaction evidence="14 15">
        <text>L-aspartate 4-semialdehyde + phosphate + NADP(+) = 4-phospho-L-aspartate + NADPH + H(+)</text>
        <dbReference type="Rhea" id="RHEA:24284"/>
        <dbReference type="ChEBI" id="CHEBI:15378"/>
        <dbReference type="ChEBI" id="CHEBI:43474"/>
        <dbReference type="ChEBI" id="CHEBI:57535"/>
        <dbReference type="ChEBI" id="CHEBI:57783"/>
        <dbReference type="ChEBI" id="CHEBI:58349"/>
        <dbReference type="ChEBI" id="CHEBI:537519"/>
        <dbReference type="EC" id="1.2.1.11"/>
    </reaction>
</comment>
<dbReference type="Proteomes" id="UP000325292">
    <property type="component" value="Chromosome"/>
</dbReference>
<feature type="domain" description="Semialdehyde dehydrogenase NAD-binding" evidence="16">
    <location>
        <begin position="5"/>
        <end position="119"/>
    </location>
</feature>
<reference evidence="17 18" key="1">
    <citation type="journal article" date="2019" name="Sci. Rep.">
        <title>Sulfobacillus thermotolerans: new insights into resistance and metabolic capacities of acidophilic chemolithotrophs.</title>
        <authorList>
            <person name="Panyushkina A.E."/>
            <person name="Babenko V.V."/>
            <person name="Nikitina A.S."/>
            <person name="Selezneva O.V."/>
            <person name="Tsaplina I.A."/>
            <person name="Letarova M.A."/>
            <person name="Kostryukova E.S."/>
            <person name="Letarov A.V."/>
        </authorList>
    </citation>
    <scope>NUCLEOTIDE SEQUENCE [LARGE SCALE GENOMIC DNA]</scope>
    <source>
        <strain evidence="17 18">Kr1</strain>
    </source>
</reference>
<feature type="binding site" evidence="15">
    <location>
        <position position="179"/>
    </location>
    <ligand>
        <name>NADP(+)</name>
        <dbReference type="ChEBI" id="CHEBI:58349"/>
    </ligand>
</feature>
<evidence type="ECO:0000256" key="12">
    <source>
        <dbReference type="ARBA" id="ARBA00023154"/>
    </source>
</evidence>
<gene>
    <name evidence="15" type="primary">asd</name>
    <name evidence="17" type="ORF">BXT84_06980</name>
</gene>
<dbReference type="EC" id="1.2.1.11" evidence="6 15"/>
<proteinExistence type="inferred from homology"/>